<dbReference type="EMBL" id="OV696704">
    <property type="protein sequence ID" value="CAH1251639.1"/>
    <property type="molecule type" value="Genomic_DNA"/>
</dbReference>
<proteinExistence type="predicted"/>
<evidence type="ECO:0000313" key="2">
    <source>
        <dbReference type="EMBL" id="CAH1251639.1"/>
    </source>
</evidence>
<feature type="compositionally biased region" description="Basic and acidic residues" evidence="1">
    <location>
        <begin position="8"/>
        <end position="21"/>
    </location>
</feature>
<reference evidence="2" key="1">
    <citation type="submission" date="2022-01" db="EMBL/GenBank/DDBJ databases">
        <authorList>
            <person name="Braso-Vives M."/>
        </authorList>
    </citation>
    <scope>NUCLEOTIDE SEQUENCE</scope>
</reference>
<feature type="compositionally biased region" description="Basic and acidic residues" evidence="1">
    <location>
        <begin position="78"/>
        <end position="90"/>
    </location>
</feature>
<feature type="compositionally biased region" description="Basic residues" evidence="1">
    <location>
        <begin position="202"/>
        <end position="213"/>
    </location>
</feature>
<evidence type="ECO:0000313" key="3">
    <source>
        <dbReference type="Proteomes" id="UP000838412"/>
    </source>
</evidence>
<feature type="compositionally biased region" description="Basic and acidic residues" evidence="1">
    <location>
        <begin position="28"/>
        <end position="41"/>
    </location>
</feature>
<gene>
    <name evidence="2" type="primary">Hypp9107</name>
    <name evidence="2" type="ORF">BLAG_LOCUS11964</name>
</gene>
<name>A0A8K0EK32_BRALA</name>
<keyword evidence="3" id="KW-1185">Reference proteome</keyword>
<dbReference type="AlphaFoldDB" id="A0A8K0EK32"/>
<dbReference type="OrthoDB" id="10035069at2759"/>
<protein>
    <submittedName>
        <fullName evidence="2">Hypp9107 protein</fullName>
    </submittedName>
</protein>
<dbReference type="Proteomes" id="UP000838412">
    <property type="component" value="Chromosome 19"/>
</dbReference>
<evidence type="ECO:0000256" key="1">
    <source>
        <dbReference type="SAM" id="MobiDB-lite"/>
    </source>
</evidence>
<organism evidence="2 3">
    <name type="scientific">Branchiostoma lanceolatum</name>
    <name type="common">Common lancelet</name>
    <name type="synonym">Amphioxus lanceolatum</name>
    <dbReference type="NCBI Taxonomy" id="7740"/>
    <lineage>
        <taxon>Eukaryota</taxon>
        <taxon>Metazoa</taxon>
        <taxon>Chordata</taxon>
        <taxon>Cephalochordata</taxon>
        <taxon>Leptocardii</taxon>
        <taxon>Amphioxiformes</taxon>
        <taxon>Branchiostomatidae</taxon>
        <taxon>Branchiostoma</taxon>
    </lineage>
</organism>
<accession>A0A8K0EK32</accession>
<feature type="compositionally biased region" description="Basic and acidic residues" evidence="1">
    <location>
        <begin position="120"/>
        <end position="139"/>
    </location>
</feature>
<feature type="compositionally biased region" description="Basic and acidic residues" evidence="1">
    <location>
        <begin position="54"/>
        <end position="64"/>
    </location>
</feature>
<sequence length="213" mass="23473">MGDEKFEDESGGRLDESEKELPSTTEALEDRFRVWEESPRDDLDDAATENQEAETDRSVPDDNRAGSVDVRQESVAGRQDKMMLQPEERTPSNLSDDVFERRRRSSSTGPVIFTTPPSQDDLRVEPEVFYEPGRERDDSIPTNEAGASLSTLGENAEDPNKTTNSPGENGRHTGLNGKDEVANGTKGTDTNSAADAKAGKDIKKRKSRLCVLL</sequence>
<feature type="compositionally biased region" description="Acidic residues" evidence="1">
    <location>
        <begin position="42"/>
        <end position="53"/>
    </location>
</feature>
<feature type="region of interest" description="Disordered" evidence="1">
    <location>
        <begin position="1"/>
        <end position="213"/>
    </location>
</feature>